<dbReference type="SUPFAM" id="SSF54285">
    <property type="entry name" value="MoaD/ThiS"/>
    <property type="match status" value="1"/>
</dbReference>
<dbReference type="InterPro" id="IPR005346">
    <property type="entry name" value="RnfH"/>
</dbReference>
<comment type="similarity">
    <text evidence="1 2">Belongs to the UPF0125 (RnfH) family.</text>
</comment>
<evidence type="ECO:0000256" key="1">
    <source>
        <dbReference type="ARBA" id="ARBA00010645"/>
    </source>
</evidence>
<reference evidence="4" key="1">
    <citation type="journal article" date="2019" name="Int. J. Syst. Evol. Microbiol.">
        <title>The Global Catalogue of Microorganisms (GCM) 10K type strain sequencing project: providing services to taxonomists for standard genome sequencing and annotation.</title>
        <authorList>
            <consortium name="The Broad Institute Genomics Platform"/>
            <consortium name="The Broad Institute Genome Sequencing Center for Infectious Disease"/>
            <person name="Wu L."/>
            <person name="Ma J."/>
        </authorList>
    </citation>
    <scope>NUCLEOTIDE SEQUENCE [LARGE SCALE GENOMIC DNA]</scope>
    <source>
        <strain evidence="4">CCUG 54518</strain>
    </source>
</reference>
<dbReference type="EMBL" id="JBHTBX010000001">
    <property type="protein sequence ID" value="MFC7432899.1"/>
    <property type="molecule type" value="Genomic_DNA"/>
</dbReference>
<gene>
    <name evidence="3" type="ORF">ACFQNJ_00030</name>
</gene>
<dbReference type="InterPro" id="IPR016155">
    <property type="entry name" value="Mopterin_synth/thiamin_S_b"/>
</dbReference>
<dbReference type="Proteomes" id="UP001596495">
    <property type="component" value="Unassembled WGS sequence"/>
</dbReference>
<dbReference type="Gene3D" id="3.10.20.280">
    <property type="entry name" value="RnfH-like"/>
    <property type="match status" value="1"/>
</dbReference>
<name>A0ABW2R341_9BURK</name>
<evidence type="ECO:0000256" key="2">
    <source>
        <dbReference type="HAMAP-Rule" id="MF_00460"/>
    </source>
</evidence>
<dbReference type="RefSeq" id="WP_374639059.1">
    <property type="nucleotide sequence ID" value="NZ_JBHTBX010000001.1"/>
</dbReference>
<dbReference type="InterPro" id="IPR037021">
    <property type="entry name" value="RnfH_sf"/>
</dbReference>
<evidence type="ECO:0000313" key="3">
    <source>
        <dbReference type="EMBL" id="MFC7432899.1"/>
    </source>
</evidence>
<dbReference type="PANTHER" id="PTHR37483:SF1">
    <property type="entry name" value="UPF0125 PROTEIN RATB"/>
    <property type="match status" value="1"/>
</dbReference>
<keyword evidence="4" id="KW-1185">Reference proteome</keyword>
<dbReference type="HAMAP" id="MF_00460">
    <property type="entry name" value="UPF0125_RnfH"/>
    <property type="match status" value="1"/>
</dbReference>
<comment type="caution">
    <text evidence="3">The sequence shown here is derived from an EMBL/GenBank/DDBJ whole genome shotgun (WGS) entry which is preliminary data.</text>
</comment>
<dbReference type="PANTHER" id="PTHR37483">
    <property type="entry name" value="UPF0125 PROTEIN RATB"/>
    <property type="match status" value="1"/>
</dbReference>
<evidence type="ECO:0000313" key="4">
    <source>
        <dbReference type="Proteomes" id="UP001596495"/>
    </source>
</evidence>
<accession>A0ABW2R341</accession>
<organism evidence="3 4">
    <name type="scientific">Hydrogenophaga bisanensis</name>
    <dbReference type="NCBI Taxonomy" id="439611"/>
    <lineage>
        <taxon>Bacteria</taxon>
        <taxon>Pseudomonadati</taxon>
        <taxon>Pseudomonadota</taxon>
        <taxon>Betaproteobacteria</taxon>
        <taxon>Burkholderiales</taxon>
        <taxon>Comamonadaceae</taxon>
        <taxon>Hydrogenophaga</taxon>
    </lineage>
</organism>
<sequence>MIRVCLVYSPAARQVEEVTLELPDGATAQMALQASGWLDRWPEIHDLPVSVWGRKASATQALREGDRLEWCRPLRVDPKIARRERFVGQGARTAGLFSRRRPGAKPGY</sequence>
<protein>
    <recommendedName>
        <fullName evidence="2">UPF0125 protein ACFQNJ_00030</fullName>
    </recommendedName>
</protein>
<proteinExistence type="inferred from homology"/>
<dbReference type="Pfam" id="PF03658">
    <property type="entry name" value="Ub-RnfH"/>
    <property type="match status" value="1"/>
</dbReference>